<proteinExistence type="predicted"/>
<evidence type="ECO:0000256" key="1">
    <source>
        <dbReference type="SAM" id="MobiDB-lite"/>
    </source>
</evidence>
<keyword evidence="3" id="KW-1185">Reference proteome</keyword>
<feature type="region of interest" description="Disordered" evidence="1">
    <location>
        <begin position="82"/>
        <end position="117"/>
    </location>
</feature>
<accession>A0A9P5NUQ9</accession>
<reference evidence="2" key="1">
    <citation type="submission" date="2020-11" db="EMBL/GenBank/DDBJ databases">
        <authorList>
            <consortium name="DOE Joint Genome Institute"/>
            <person name="Ahrendt S."/>
            <person name="Riley R."/>
            <person name="Andreopoulos W."/>
            <person name="LaButti K."/>
            <person name="Pangilinan J."/>
            <person name="Ruiz-duenas F.J."/>
            <person name="Barrasa J.M."/>
            <person name="Sanchez-Garcia M."/>
            <person name="Camarero S."/>
            <person name="Miyauchi S."/>
            <person name="Serrano A."/>
            <person name="Linde D."/>
            <person name="Babiker R."/>
            <person name="Drula E."/>
            <person name="Ayuso-Fernandez I."/>
            <person name="Pacheco R."/>
            <person name="Padilla G."/>
            <person name="Ferreira P."/>
            <person name="Barriuso J."/>
            <person name="Kellner H."/>
            <person name="Castanera R."/>
            <person name="Alfaro M."/>
            <person name="Ramirez L."/>
            <person name="Pisabarro A.G."/>
            <person name="Kuo A."/>
            <person name="Tritt A."/>
            <person name="Lipzen A."/>
            <person name="He G."/>
            <person name="Yan M."/>
            <person name="Ng V."/>
            <person name="Cullen D."/>
            <person name="Martin F."/>
            <person name="Rosso M.-N."/>
            <person name="Henrissat B."/>
            <person name="Hibbett D."/>
            <person name="Martinez A.T."/>
            <person name="Grigoriev I.V."/>
        </authorList>
    </citation>
    <scope>NUCLEOTIDE SEQUENCE</scope>
    <source>
        <strain evidence="2">AH 44721</strain>
    </source>
</reference>
<comment type="caution">
    <text evidence="2">The sequence shown here is derived from an EMBL/GenBank/DDBJ whole genome shotgun (WGS) entry which is preliminary data.</text>
</comment>
<dbReference type="AlphaFoldDB" id="A0A9P5NUQ9"/>
<name>A0A9P5NUQ9_GYMJU</name>
<protein>
    <submittedName>
        <fullName evidence="2">Uncharacterized protein</fullName>
    </submittedName>
</protein>
<dbReference type="EMBL" id="JADNYJ010000016">
    <property type="protein sequence ID" value="KAF8907026.1"/>
    <property type="molecule type" value="Genomic_DNA"/>
</dbReference>
<dbReference type="OrthoDB" id="2692094at2759"/>
<evidence type="ECO:0000313" key="2">
    <source>
        <dbReference type="EMBL" id="KAF8907026.1"/>
    </source>
</evidence>
<organism evidence="2 3">
    <name type="scientific">Gymnopilus junonius</name>
    <name type="common">Spectacular rustgill mushroom</name>
    <name type="synonym">Gymnopilus spectabilis subsp. junonius</name>
    <dbReference type="NCBI Taxonomy" id="109634"/>
    <lineage>
        <taxon>Eukaryota</taxon>
        <taxon>Fungi</taxon>
        <taxon>Dikarya</taxon>
        <taxon>Basidiomycota</taxon>
        <taxon>Agaricomycotina</taxon>
        <taxon>Agaricomycetes</taxon>
        <taxon>Agaricomycetidae</taxon>
        <taxon>Agaricales</taxon>
        <taxon>Agaricineae</taxon>
        <taxon>Hymenogastraceae</taxon>
        <taxon>Gymnopilus</taxon>
    </lineage>
</organism>
<feature type="compositionally biased region" description="Basic and acidic residues" evidence="1">
    <location>
        <begin position="92"/>
        <end position="114"/>
    </location>
</feature>
<dbReference type="Proteomes" id="UP000724874">
    <property type="component" value="Unassembled WGS sequence"/>
</dbReference>
<sequence>MGQYVQDIQRFGSTDNYSTLIVSFSRSIIYFHLEHRAVTRENKKHKQAKKLYGRTNKRKDFVSQVAVHYRREQLLRRIGMKSRAATKAVEGNGRRKGGDQERETSPCIPSDDRNALPLMHPQEHHHISSSDKARKNIIRFIHANSTDPAVRDFLPDLKDHILCRLLSLETDCTFSEDERDQLQIVGNHIYQHGTLRVNYTTYDMRRNQDSINPKTHPDILLLAPDATDGSHPYLYGRVFGIYHVNILHPTLSPHSQRIEFLHVRFFELDQAYLGGFQSRRFHRIKFICADEADAFGFVDPTRVIRGVHLIPAFAYCSTDELLDERSIARTYSDTDVTGQDWTYYYVNM</sequence>
<gene>
    <name evidence="2" type="ORF">CPB84DRAFT_1675104</name>
</gene>
<evidence type="ECO:0000313" key="3">
    <source>
        <dbReference type="Proteomes" id="UP000724874"/>
    </source>
</evidence>